<keyword evidence="2" id="KW-1185">Reference proteome</keyword>
<organism evidence="1 2">
    <name type="scientific">Holotrichia oblita</name>
    <name type="common">Chafer beetle</name>
    <dbReference type="NCBI Taxonomy" id="644536"/>
    <lineage>
        <taxon>Eukaryota</taxon>
        <taxon>Metazoa</taxon>
        <taxon>Ecdysozoa</taxon>
        <taxon>Arthropoda</taxon>
        <taxon>Hexapoda</taxon>
        <taxon>Insecta</taxon>
        <taxon>Pterygota</taxon>
        <taxon>Neoptera</taxon>
        <taxon>Endopterygota</taxon>
        <taxon>Coleoptera</taxon>
        <taxon>Polyphaga</taxon>
        <taxon>Scarabaeiformia</taxon>
        <taxon>Scarabaeidae</taxon>
        <taxon>Melolonthinae</taxon>
        <taxon>Holotrichia</taxon>
    </lineage>
</organism>
<keyword evidence="1" id="KW-0547">Nucleotide-binding</keyword>
<protein>
    <submittedName>
        <fullName evidence="1">Atp-binding cassette sub-family b</fullName>
    </submittedName>
</protein>
<accession>A0ACB9TUK0</accession>
<dbReference type="Proteomes" id="UP001056778">
    <property type="component" value="Chromosome 1"/>
</dbReference>
<proteinExistence type="predicted"/>
<comment type="caution">
    <text evidence="1">The sequence shown here is derived from an EMBL/GenBank/DDBJ whole genome shotgun (WGS) entry which is preliminary data.</text>
</comment>
<evidence type="ECO:0000313" key="2">
    <source>
        <dbReference type="Proteomes" id="UP001056778"/>
    </source>
</evidence>
<name>A0ACB9TUK0_HOLOL</name>
<evidence type="ECO:0000313" key="1">
    <source>
        <dbReference type="EMBL" id="KAI4470541.1"/>
    </source>
</evidence>
<dbReference type="EMBL" id="CM043015">
    <property type="protein sequence ID" value="KAI4470541.1"/>
    <property type="molecule type" value="Genomic_DNA"/>
</dbReference>
<keyword evidence="1" id="KW-0067">ATP-binding</keyword>
<sequence length="1061" mass="117728">MKKKFTIKHNFSSTETLKSNGICEKFTESSEEESKQKEEKEKIISIFQLLTNKLVRKEMEAYGAAGAIAEEVLTAIRTVVSFGGQQKEINRYKAQLMIARDNNIRGALLTAINNGIMWFLVFGSYGLSFYYGVKLIIDERDLPENERVYTPANMITVFFGILIATWNLGQCAPYFQIFNTARVAATKIYSVIESEPVINLSKGHGKKLKELKGEIVFNDVHFHYPSRKDVKILKGIDMKINAGETVALVGSSGCGKSTCIQLMQRFYDPISGNVLIDGINIQEFDLRWLRSHIGVVGQEPALFATTVAENIKFGNSKATHSEVEKAAIRANAHSFIMRLPQGYDTVIGERGAQLSGGQKQRIAIARALIRDPSILLLDEATSALDTYSEYQVQRAIDQVSKDCTTIIVAHRLSTVRTADRIIVFSEGKIVEEGSHQKLMDQQGVYYNLVTAQVSDDCIITDIKEHSNDNQEQDSDTEIIEYNDDSKTNHDDEDVYTFSPVWEILKLNSPEWFYIFLGCVGAIIAGASLPLYSIVFGDIVGVLSHADNNYVRSEGNKFSLYFFIIGICTGFAAVLQWYMLGIAAEKLTMRVRYLLFEKILSQECGWFDRRENGVGAICAKLSTDAASVQGAAGQPIGTVLNSLATLCIAIGFALYYEWKLSLVTLSIVPLIFAGIYLEQKIAVEAIGNIRTVSSLGCENTFYKKYRYELEPHFKKAELHAHMTGLIFAFARSLMFITYAISLYYGGILLIRDEIDTARIFKISEALITGAWSIGNAVAFTPNFQKGVTAADSVIRLLKRTPKIKDSDTASAYGWGNGNIKFNRVCFNYPTRPSIKVLSDFDLSIIKGKTIAFVGPSGCGKSTIIQLVQRFYDPVSGYISVDRTNITGLKVQTLKAHFGSVSQEPNLFDRTIAENIAYGDNSRVVDKQEIIEAAKKANIHAFITSLPLGYDTKLGERGAQVSGGQKQRLAIARALIRNPEVLILDEATSALDCESEKVVQEALDKASEGRTCIMIAHRLLTVQGADVICVLNKGQIAEMGSHNDLLNIQGIYHKLYTMQVHGL</sequence>
<gene>
    <name evidence="1" type="ORF">MML48_1g20122</name>
</gene>
<reference evidence="1" key="1">
    <citation type="submission" date="2022-04" db="EMBL/GenBank/DDBJ databases">
        <title>Chromosome-scale genome assembly of Holotrichia oblita Faldermann.</title>
        <authorList>
            <person name="Rongchong L."/>
        </authorList>
    </citation>
    <scope>NUCLEOTIDE SEQUENCE</scope>
    <source>
        <strain evidence="1">81SQS9</strain>
    </source>
</reference>